<name>A0A840SKI9_9SPIR</name>
<dbReference type="Pfam" id="PF01554">
    <property type="entry name" value="MatE"/>
    <property type="match status" value="2"/>
</dbReference>
<dbReference type="GO" id="GO:0005886">
    <property type="term" value="C:plasma membrane"/>
    <property type="evidence" value="ECO:0007669"/>
    <property type="project" value="UniProtKB-SubCell"/>
</dbReference>
<feature type="transmembrane region" description="Helical" evidence="7">
    <location>
        <begin position="194"/>
        <end position="214"/>
    </location>
</feature>
<evidence type="ECO:0000256" key="1">
    <source>
        <dbReference type="ARBA" id="ARBA00004651"/>
    </source>
</evidence>
<dbReference type="InterPro" id="IPR002528">
    <property type="entry name" value="MATE_fam"/>
</dbReference>
<comment type="subcellular location">
    <subcellularLocation>
        <location evidence="1">Cell membrane</location>
        <topology evidence="1">Multi-pass membrane protein</topology>
    </subcellularLocation>
</comment>
<feature type="transmembrane region" description="Helical" evidence="7">
    <location>
        <begin position="283"/>
        <end position="303"/>
    </location>
</feature>
<feature type="transmembrane region" description="Helical" evidence="7">
    <location>
        <begin position="135"/>
        <end position="153"/>
    </location>
</feature>
<protein>
    <submittedName>
        <fullName evidence="8">Putative MATE family efflux protein</fullName>
    </submittedName>
</protein>
<dbReference type="CDD" id="cd13138">
    <property type="entry name" value="MATE_yoeA_like"/>
    <property type="match status" value="1"/>
</dbReference>
<keyword evidence="5 7" id="KW-1133">Transmembrane helix</keyword>
<dbReference type="PIRSF" id="PIRSF006603">
    <property type="entry name" value="DinF"/>
    <property type="match status" value="1"/>
</dbReference>
<feature type="transmembrane region" description="Helical" evidence="7">
    <location>
        <begin position="165"/>
        <end position="188"/>
    </location>
</feature>
<dbReference type="GO" id="GO:0015297">
    <property type="term" value="F:antiporter activity"/>
    <property type="evidence" value="ECO:0007669"/>
    <property type="project" value="InterPro"/>
</dbReference>
<evidence type="ECO:0000256" key="4">
    <source>
        <dbReference type="ARBA" id="ARBA00022692"/>
    </source>
</evidence>
<reference evidence="8 9" key="1">
    <citation type="submission" date="2020-08" db="EMBL/GenBank/DDBJ databases">
        <title>Genomic Encyclopedia of Type Strains, Phase IV (KMG-IV): sequencing the most valuable type-strain genomes for metagenomic binning, comparative biology and taxonomic classification.</title>
        <authorList>
            <person name="Goeker M."/>
        </authorList>
    </citation>
    <scope>NUCLEOTIDE SEQUENCE [LARGE SCALE GENOMIC DNA]</scope>
    <source>
        <strain evidence="8 9">DSM 103679</strain>
    </source>
</reference>
<keyword evidence="3" id="KW-1003">Cell membrane</keyword>
<organism evidence="8 9">
    <name type="scientific">Treponema rectale</name>
    <dbReference type="NCBI Taxonomy" id="744512"/>
    <lineage>
        <taxon>Bacteria</taxon>
        <taxon>Pseudomonadati</taxon>
        <taxon>Spirochaetota</taxon>
        <taxon>Spirochaetia</taxon>
        <taxon>Spirochaetales</taxon>
        <taxon>Treponemataceae</taxon>
        <taxon>Treponema</taxon>
    </lineage>
</organism>
<evidence type="ECO:0000256" key="7">
    <source>
        <dbReference type="SAM" id="Phobius"/>
    </source>
</evidence>
<feature type="transmembrane region" description="Helical" evidence="7">
    <location>
        <begin position="250"/>
        <end position="277"/>
    </location>
</feature>
<keyword evidence="6 7" id="KW-0472">Membrane</keyword>
<feature type="transmembrane region" description="Helical" evidence="7">
    <location>
        <begin position="357"/>
        <end position="378"/>
    </location>
</feature>
<accession>A0A840SKI9</accession>
<dbReference type="InterPro" id="IPR048279">
    <property type="entry name" value="MdtK-like"/>
</dbReference>
<feature type="transmembrane region" description="Helical" evidence="7">
    <location>
        <begin position="315"/>
        <end position="337"/>
    </location>
</feature>
<feature type="transmembrane region" description="Helical" evidence="7">
    <location>
        <begin position="417"/>
        <end position="439"/>
    </location>
</feature>
<dbReference type="InterPro" id="IPR052031">
    <property type="entry name" value="Membrane_Transporter-Flippase"/>
</dbReference>
<dbReference type="AlphaFoldDB" id="A0A840SKI9"/>
<evidence type="ECO:0000256" key="2">
    <source>
        <dbReference type="ARBA" id="ARBA00022448"/>
    </source>
</evidence>
<comment type="caution">
    <text evidence="8">The sequence shown here is derived from an EMBL/GenBank/DDBJ whole genome shotgun (WGS) entry which is preliminary data.</text>
</comment>
<dbReference type="RefSeq" id="WP_184653397.1">
    <property type="nucleotide sequence ID" value="NZ_JACHFR010000004.1"/>
</dbReference>
<keyword evidence="4 7" id="KW-0812">Transmembrane</keyword>
<dbReference type="Proteomes" id="UP000578697">
    <property type="component" value="Unassembled WGS sequence"/>
</dbReference>
<dbReference type="NCBIfam" id="TIGR00797">
    <property type="entry name" value="matE"/>
    <property type="match status" value="1"/>
</dbReference>
<dbReference type="GO" id="GO:0042910">
    <property type="term" value="F:xenobiotic transmembrane transporter activity"/>
    <property type="evidence" value="ECO:0007669"/>
    <property type="project" value="InterPro"/>
</dbReference>
<feature type="transmembrane region" description="Helical" evidence="7">
    <location>
        <begin position="93"/>
        <end position="115"/>
    </location>
</feature>
<evidence type="ECO:0000256" key="5">
    <source>
        <dbReference type="ARBA" id="ARBA00022989"/>
    </source>
</evidence>
<feature type="transmembrane region" description="Helical" evidence="7">
    <location>
        <begin position="50"/>
        <end position="72"/>
    </location>
</feature>
<evidence type="ECO:0000256" key="3">
    <source>
        <dbReference type="ARBA" id="ARBA00022475"/>
    </source>
</evidence>
<feature type="transmembrane region" description="Helical" evidence="7">
    <location>
        <begin position="385"/>
        <end position="405"/>
    </location>
</feature>
<dbReference type="PANTHER" id="PTHR43549">
    <property type="entry name" value="MULTIDRUG RESISTANCE PROTEIN YPNP-RELATED"/>
    <property type="match status" value="1"/>
</dbReference>
<evidence type="ECO:0000256" key="6">
    <source>
        <dbReference type="ARBA" id="ARBA00023136"/>
    </source>
</evidence>
<evidence type="ECO:0000313" key="9">
    <source>
        <dbReference type="Proteomes" id="UP000578697"/>
    </source>
</evidence>
<sequence length="459" mass="48876">MSETTLFTSGKIAPRLLRFALPVLGALFLQSFYGAVDLLIVGQFGNAADVSAVATGTMMMQTITFIIVGLAMGTTIQMGQALGAGKKEKAADIVGTSVIFFALLAIVVTVLMIFLTEPFALLMQTPEEAFDKTCRYVHICSAGTVFITAYNMMGGVFRGMGDSKTPLLTVLVACIINIFGDLLFVAVFHMAASGAALATVIAQALSVFFCLTAAKKRGLPFALSKKNIRWQGNLVALVCKTGAPISLQDGLVTVSFLVIAAIINGLGLIASAGVGVAERVCGFIMLVPSAFSQSLSAFVAQNVGAEKYDRAKKALLYSIAASLACGLFMGYFAFFHGNLLAAIFSKDGKVVAAAHSYLKAYAIDTLFVSFLFCFIGYFNGCGKTSFVMIQGIIGAFGVRIPVSYLMSRTLNPTLFRIGLATPSSTFVQIILCGIVFLLLEKNPSEKDKSVFRMYKECES</sequence>
<keyword evidence="9" id="KW-1185">Reference proteome</keyword>
<dbReference type="EMBL" id="JACHFR010000004">
    <property type="protein sequence ID" value="MBB5219871.1"/>
    <property type="molecule type" value="Genomic_DNA"/>
</dbReference>
<feature type="transmembrane region" description="Helical" evidence="7">
    <location>
        <begin position="21"/>
        <end position="44"/>
    </location>
</feature>
<keyword evidence="2" id="KW-0813">Transport</keyword>
<gene>
    <name evidence="8" type="ORF">HNP77_002260</name>
</gene>
<proteinExistence type="predicted"/>
<evidence type="ECO:0000313" key="8">
    <source>
        <dbReference type="EMBL" id="MBB5219871.1"/>
    </source>
</evidence>
<dbReference type="PANTHER" id="PTHR43549:SF3">
    <property type="entry name" value="MULTIDRUG RESISTANCE PROTEIN YPNP-RELATED"/>
    <property type="match status" value="1"/>
</dbReference>